<keyword evidence="1" id="KW-0472">Membrane</keyword>
<keyword evidence="1" id="KW-1133">Transmembrane helix</keyword>
<dbReference type="EMBL" id="ML992507">
    <property type="protein sequence ID" value="KAF2223100.1"/>
    <property type="molecule type" value="Genomic_DNA"/>
</dbReference>
<evidence type="ECO:0000313" key="3">
    <source>
        <dbReference type="Proteomes" id="UP000799538"/>
    </source>
</evidence>
<keyword evidence="3" id="KW-1185">Reference proteome</keyword>
<accession>A0A6A6GCK3</accession>
<sequence length="174" mass="19210">MEFQLQYASQRARLVFGKVWMGLDIFECIMSGTDAALHANVPRAHLIELSSVRKAVAGRDVLVDTFLALGMSVSHIQWLGTGLPMQRRILLACKKLAICRCTFLSNSTRTISSLLLVQFKFGSMVTWSLLIVICGSAPDFWITGLLDSMFELQKTKATCASCHTKREDGSFGAS</sequence>
<name>A0A6A6GCK3_9PEZI</name>
<evidence type="ECO:0000313" key="2">
    <source>
        <dbReference type="EMBL" id="KAF2223100.1"/>
    </source>
</evidence>
<gene>
    <name evidence="2" type="ORF">BDZ85DRAFT_121529</name>
</gene>
<reference evidence="3" key="1">
    <citation type="journal article" date="2020" name="Stud. Mycol.">
        <title>101 Dothideomycetes genomes: A test case for predicting lifestyles and emergence of pathogens.</title>
        <authorList>
            <person name="Haridas S."/>
            <person name="Albert R."/>
            <person name="Binder M."/>
            <person name="Bloem J."/>
            <person name="LaButti K."/>
            <person name="Salamov A."/>
            <person name="Andreopoulos B."/>
            <person name="Baker S."/>
            <person name="Barry K."/>
            <person name="Bills G."/>
            <person name="Bluhm B."/>
            <person name="Cannon C."/>
            <person name="Castanera R."/>
            <person name="Culley D."/>
            <person name="Daum C."/>
            <person name="Ezra D."/>
            <person name="Gonzalez J."/>
            <person name="Henrissat B."/>
            <person name="Kuo A."/>
            <person name="Liang C."/>
            <person name="Lipzen A."/>
            <person name="Lutzoni F."/>
            <person name="Magnuson J."/>
            <person name="Mondo S."/>
            <person name="Nolan M."/>
            <person name="Ohm R."/>
            <person name="Pangilinan J."/>
            <person name="Park H.-J."/>
            <person name="Ramirez L."/>
            <person name="Alfaro M."/>
            <person name="Sun H."/>
            <person name="Tritt A."/>
            <person name="Yoshinaga Y."/>
            <person name="Zwiers L.-H."/>
            <person name="Turgeon B."/>
            <person name="Goodwin S."/>
            <person name="Spatafora J."/>
            <person name="Crous P."/>
            <person name="Grigoriev I."/>
        </authorList>
    </citation>
    <scope>NUCLEOTIDE SEQUENCE [LARGE SCALE GENOMIC DNA]</scope>
    <source>
        <strain evidence="3">CECT 20119</strain>
    </source>
</reference>
<dbReference type="AlphaFoldDB" id="A0A6A6GCK3"/>
<dbReference type="Proteomes" id="UP000799538">
    <property type="component" value="Unassembled WGS sequence"/>
</dbReference>
<feature type="transmembrane region" description="Helical" evidence="1">
    <location>
        <begin position="124"/>
        <end position="146"/>
    </location>
</feature>
<proteinExistence type="predicted"/>
<organism evidence="2 3">
    <name type="scientific">Elsinoe ampelina</name>
    <dbReference type="NCBI Taxonomy" id="302913"/>
    <lineage>
        <taxon>Eukaryota</taxon>
        <taxon>Fungi</taxon>
        <taxon>Dikarya</taxon>
        <taxon>Ascomycota</taxon>
        <taxon>Pezizomycotina</taxon>
        <taxon>Dothideomycetes</taxon>
        <taxon>Dothideomycetidae</taxon>
        <taxon>Myriangiales</taxon>
        <taxon>Elsinoaceae</taxon>
        <taxon>Elsinoe</taxon>
    </lineage>
</organism>
<protein>
    <submittedName>
        <fullName evidence="2">Uncharacterized protein</fullName>
    </submittedName>
</protein>
<keyword evidence="1" id="KW-0812">Transmembrane</keyword>
<evidence type="ECO:0000256" key="1">
    <source>
        <dbReference type="SAM" id="Phobius"/>
    </source>
</evidence>